<name>A0A1H3ISM6_EUBBA</name>
<dbReference type="AlphaFoldDB" id="A0A1H3ISM6"/>
<keyword evidence="2" id="KW-1185">Reference proteome</keyword>
<evidence type="ECO:0000313" key="1">
    <source>
        <dbReference type="EMBL" id="SDY30269.1"/>
    </source>
</evidence>
<sequence>MSDKYTELRCTDVQCLNYTRNQMNRCGALDGKLMLPGQCWARRTEARENRKDTKK</sequence>
<dbReference type="EMBL" id="FNOU01000024">
    <property type="protein sequence ID" value="SDY30269.1"/>
    <property type="molecule type" value="Genomic_DNA"/>
</dbReference>
<dbReference type="STRING" id="1528.SAMN04488579_12452"/>
<dbReference type="RefSeq" id="WP_176770933.1">
    <property type="nucleotide sequence ID" value="NZ_FNOU01000024.1"/>
</dbReference>
<protein>
    <submittedName>
        <fullName evidence="1">Uncharacterized protein</fullName>
    </submittedName>
</protein>
<gene>
    <name evidence="1" type="ORF">SAMN04488579_12452</name>
</gene>
<proteinExistence type="predicted"/>
<dbReference type="Proteomes" id="UP000199652">
    <property type="component" value="Unassembled WGS sequence"/>
</dbReference>
<organism evidence="1 2">
    <name type="scientific">Eubacterium barkeri</name>
    <name type="common">Clostridium barkeri</name>
    <dbReference type="NCBI Taxonomy" id="1528"/>
    <lineage>
        <taxon>Bacteria</taxon>
        <taxon>Bacillati</taxon>
        <taxon>Bacillota</taxon>
        <taxon>Clostridia</taxon>
        <taxon>Eubacteriales</taxon>
        <taxon>Eubacteriaceae</taxon>
        <taxon>Eubacterium</taxon>
    </lineage>
</organism>
<accession>A0A1H3ISM6</accession>
<reference evidence="2" key="1">
    <citation type="submission" date="2016-10" db="EMBL/GenBank/DDBJ databases">
        <authorList>
            <person name="Varghese N."/>
            <person name="Submissions S."/>
        </authorList>
    </citation>
    <scope>NUCLEOTIDE SEQUENCE [LARGE SCALE GENOMIC DNA]</scope>
    <source>
        <strain evidence="2">VPI 5359</strain>
    </source>
</reference>
<evidence type="ECO:0000313" key="2">
    <source>
        <dbReference type="Proteomes" id="UP000199652"/>
    </source>
</evidence>